<accession>A0A564VQB3</accession>
<dbReference type="AlphaFoldDB" id="A0A564VQB3"/>
<sequence>MAAKIEWTAADYAAKNAMAKIIDDSALAYRVIAERMGGVVSHVRIGYIHNGEKSPVRLSEFLLICEVCNADPVQTLREIITEARRMELEQQTASTKKPAGERFVVDDEQARVAETLKKLHRGDMDIVALEDEHKFDGDGDEPA</sequence>
<dbReference type="RefSeq" id="WP_234884720.1">
    <property type="nucleotide sequence ID" value="NZ_CABHND010000037.1"/>
</dbReference>
<evidence type="ECO:0000313" key="1">
    <source>
        <dbReference type="EMBL" id="VUX34794.1"/>
    </source>
</evidence>
<evidence type="ECO:0000313" key="2">
    <source>
        <dbReference type="Proteomes" id="UP000345266"/>
    </source>
</evidence>
<dbReference type="EMBL" id="CABHNT010000034">
    <property type="protein sequence ID" value="VUX34794.1"/>
    <property type="molecule type" value="Genomic_DNA"/>
</dbReference>
<organism evidence="1 2">
    <name type="scientific">Bifidobacterium longum subsp. infantis</name>
    <dbReference type="NCBI Taxonomy" id="1682"/>
    <lineage>
        <taxon>Bacteria</taxon>
        <taxon>Bacillati</taxon>
        <taxon>Actinomycetota</taxon>
        <taxon>Actinomycetes</taxon>
        <taxon>Bifidobacteriales</taxon>
        <taxon>Bifidobacteriaceae</taxon>
        <taxon>Bifidobacterium</taxon>
    </lineage>
</organism>
<name>A0A564VQB3_BIFLI</name>
<dbReference type="Proteomes" id="UP000345266">
    <property type="component" value="Unassembled WGS sequence"/>
</dbReference>
<reference evidence="1 2" key="1">
    <citation type="submission" date="2019-07" db="EMBL/GenBank/DDBJ databases">
        <authorList>
            <person name="Hibberd C M."/>
            <person name="Gehrig L. J."/>
            <person name="Chang H.-W."/>
            <person name="Venkatesh S."/>
        </authorList>
    </citation>
    <scope>NUCLEOTIDE SEQUENCE [LARGE SCALE GENOMIC DNA]</scope>
    <source>
        <strain evidence="1">Bifidobacterium_longum_subsp_infantis_JG_Bg463</strain>
    </source>
</reference>
<proteinExistence type="predicted"/>
<gene>
    <name evidence="1" type="ORF">BLJG463_00043</name>
</gene>
<protein>
    <submittedName>
        <fullName evidence="1">Uncharacterized protein</fullName>
    </submittedName>
</protein>